<accession>A0AAD7ZAE1</accession>
<sequence>SQLDSFSSSPFTLLTSGEETPTTLVRVKEAIHALCFSVSHLVLKPLVPILMTF</sequence>
<reference evidence="1" key="1">
    <citation type="journal article" date="2023" name="IScience">
        <title>Live-bearing cockroach genome reveals convergent evolutionary mechanisms linked to viviparity in insects and beyond.</title>
        <authorList>
            <person name="Fouks B."/>
            <person name="Harrison M.C."/>
            <person name="Mikhailova A.A."/>
            <person name="Marchal E."/>
            <person name="English S."/>
            <person name="Carruthers M."/>
            <person name="Jennings E.C."/>
            <person name="Chiamaka E.L."/>
            <person name="Frigard R.A."/>
            <person name="Pippel M."/>
            <person name="Attardo G.M."/>
            <person name="Benoit J.B."/>
            <person name="Bornberg-Bauer E."/>
            <person name="Tobe S.S."/>
        </authorList>
    </citation>
    <scope>NUCLEOTIDE SEQUENCE</scope>
    <source>
        <strain evidence="1">Stay&amp;Tobe</strain>
    </source>
</reference>
<feature type="non-terminal residue" evidence="1">
    <location>
        <position position="1"/>
    </location>
</feature>
<dbReference type="AlphaFoldDB" id="A0AAD7ZAE1"/>
<name>A0AAD7ZAE1_DIPPU</name>
<feature type="non-terminal residue" evidence="1">
    <location>
        <position position="53"/>
    </location>
</feature>
<reference evidence="1" key="2">
    <citation type="submission" date="2023-05" db="EMBL/GenBank/DDBJ databases">
        <authorList>
            <person name="Fouks B."/>
        </authorList>
    </citation>
    <scope>NUCLEOTIDE SEQUENCE</scope>
    <source>
        <strain evidence="1">Stay&amp;Tobe</strain>
        <tissue evidence="1">Testes</tissue>
    </source>
</reference>
<proteinExistence type="predicted"/>
<organism evidence="1 2">
    <name type="scientific">Diploptera punctata</name>
    <name type="common">Pacific beetle cockroach</name>
    <dbReference type="NCBI Taxonomy" id="6984"/>
    <lineage>
        <taxon>Eukaryota</taxon>
        <taxon>Metazoa</taxon>
        <taxon>Ecdysozoa</taxon>
        <taxon>Arthropoda</taxon>
        <taxon>Hexapoda</taxon>
        <taxon>Insecta</taxon>
        <taxon>Pterygota</taxon>
        <taxon>Neoptera</taxon>
        <taxon>Polyneoptera</taxon>
        <taxon>Dictyoptera</taxon>
        <taxon>Blattodea</taxon>
        <taxon>Blaberoidea</taxon>
        <taxon>Blaberidae</taxon>
        <taxon>Diplopterinae</taxon>
        <taxon>Diploptera</taxon>
    </lineage>
</organism>
<keyword evidence="2" id="KW-1185">Reference proteome</keyword>
<evidence type="ECO:0000313" key="1">
    <source>
        <dbReference type="EMBL" id="KAJ9576383.1"/>
    </source>
</evidence>
<evidence type="ECO:0000313" key="2">
    <source>
        <dbReference type="Proteomes" id="UP001233999"/>
    </source>
</evidence>
<comment type="caution">
    <text evidence="1">The sequence shown here is derived from an EMBL/GenBank/DDBJ whole genome shotgun (WGS) entry which is preliminary data.</text>
</comment>
<gene>
    <name evidence="1" type="ORF">L9F63_006739</name>
</gene>
<dbReference type="Proteomes" id="UP001233999">
    <property type="component" value="Unassembled WGS sequence"/>
</dbReference>
<dbReference type="EMBL" id="JASPKZ010009795">
    <property type="protein sequence ID" value="KAJ9576383.1"/>
    <property type="molecule type" value="Genomic_DNA"/>
</dbReference>
<protein>
    <submittedName>
        <fullName evidence="1">Uncharacterized protein</fullName>
    </submittedName>
</protein>